<feature type="compositionally biased region" description="Basic and acidic residues" evidence="1">
    <location>
        <begin position="364"/>
        <end position="375"/>
    </location>
</feature>
<comment type="caution">
    <text evidence="3">The sequence shown here is derived from an EMBL/GenBank/DDBJ whole genome shotgun (WGS) entry which is preliminary data.</text>
</comment>
<feature type="compositionally biased region" description="Polar residues" evidence="1">
    <location>
        <begin position="88"/>
        <end position="99"/>
    </location>
</feature>
<proteinExistence type="predicted"/>
<feature type="compositionally biased region" description="Basic and acidic residues" evidence="1">
    <location>
        <begin position="75"/>
        <end position="86"/>
    </location>
</feature>
<feature type="compositionally biased region" description="Low complexity" evidence="1">
    <location>
        <begin position="53"/>
        <end position="69"/>
    </location>
</feature>
<gene>
    <name evidence="3" type="ORF">PGLA1383_LOCUS5352</name>
</gene>
<keyword evidence="4" id="KW-1185">Reference proteome</keyword>
<feature type="region of interest" description="Disordered" evidence="1">
    <location>
        <begin position="53"/>
        <end position="99"/>
    </location>
</feature>
<evidence type="ECO:0000256" key="1">
    <source>
        <dbReference type="SAM" id="MobiDB-lite"/>
    </source>
</evidence>
<evidence type="ECO:0000313" key="4">
    <source>
        <dbReference type="Proteomes" id="UP000654075"/>
    </source>
</evidence>
<dbReference type="EMBL" id="CAJNNV010002095">
    <property type="protein sequence ID" value="CAE8586489.1"/>
    <property type="molecule type" value="Genomic_DNA"/>
</dbReference>
<name>A0A813DLW2_POLGL</name>
<feature type="chain" id="PRO_5032647502" evidence="2">
    <location>
        <begin position="21"/>
        <end position="683"/>
    </location>
</feature>
<feature type="region of interest" description="Disordered" evidence="1">
    <location>
        <begin position="310"/>
        <end position="406"/>
    </location>
</feature>
<evidence type="ECO:0000313" key="3">
    <source>
        <dbReference type="EMBL" id="CAE8586489.1"/>
    </source>
</evidence>
<dbReference type="Proteomes" id="UP000654075">
    <property type="component" value="Unassembled WGS sequence"/>
</dbReference>
<reference evidence="3" key="1">
    <citation type="submission" date="2021-02" db="EMBL/GenBank/DDBJ databases">
        <authorList>
            <person name="Dougan E. K."/>
            <person name="Rhodes N."/>
            <person name="Thang M."/>
            <person name="Chan C."/>
        </authorList>
    </citation>
    <scope>NUCLEOTIDE SEQUENCE</scope>
</reference>
<feature type="signal peptide" evidence="2">
    <location>
        <begin position="1"/>
        <end position="20"/>
    </location>
</feature>
<accession>A0A813DLW2</accession>
<sequence length="683" mass="74645">MAGRLVGGLLLPAIAHVCLQRWVSQSSLLAASGPTTAYPLIQPVGQLLFPAQERSGGSGGAAAQNGQASKRVRKDTKQTRKVERAHLRSSQPSGSSTFLQQRSVGATALNRYQKCFQEFNNWVQENGWLMDVSSGDLVDDLASKFMDHLFFEGEQTASGDYLLASILHHLPHLGRGGKRCLPKCRLALRGWGKLAPCRARLPLPWELVGAIACLMASSHGPLMAIITVLSFHAYLRPGVAGALRWRQLCPPVPGGSGPQALWSLTLRPREFETPSKTGTWDETLLLGDVAGWEWLPAILTQALAACRGRPRRPDCQLQPRGLEDAARKSGGAAGRKRRQCSRALPPSARRSKPRCGPEDPQFSRSKEKRLLENRDVSSPVCQAGPGERTAEPVVSCPASPSTRPGEAPAARAVRAAIANQVNLSRVRIGRQMQQPRVFLEIFSGSGRLAAAVKRTGGLILFWDVTLGVEYDLCNKRNQSFLRGLILAGIVWGVHIGTPCVSFSRARRGRPPPIRNNQYINGIPGIDAKNQLKVDVGNCLMIFSFGVLRFCARMHLPCTIENPTTSMLWLTSQAISAQSLSTYTEAVTEFCMFGKPWRKSTKVVGVNICLRKFDDYRCTNKPCGVCKRTMRPHVVLSGSDPNKPGQFLTLTAQPYPRGFCSILATGFRNSSLDISGRTLNRMIG</sequence>
<organism evidence="3 4">
    <name type="scientific">Polarella glacialis</name>
    <name type="common">Dinoflagellate</name>
    <dbReference type="NCBI Taxonomy" id="89957"/>
    <lineage>
        <taxon>Eukaryota</taxon>
        <taxon>Sar</taxon>
        <taxon>Alveolata</taxon>
        <taxon>Dinophyceae</taxon>
        <taxon>Suessiales</taxon>
        <taxon>Suessiaceae</taxon>
        <taxon>Polarella</taxon>
    </lineage>
</organism>
<protein>
    <submittedName>
        <fullName evidence="3">Uncharacterized protein</fullName>
    </submittedName>
</protein>
<keyword evidence="2" id="KW-0732">Signal</keyword>
<dbReference type="OrthoDB" id="443763at2759"/>
<dbReference type="AlphaFoldDB" id="A0A813DLW2"/>
<evidence type="ECO:0000256" key="2">
    <source>
        <dbReference type="SAM" id="SignalP"/>
    </source>
</evidence>